<evidence type="ECO:0000313" key="2">
    <source>
        <dbReference type="EMBL" id="CZR57092.1"/>
    </source>
</evidence>
<accession>A0A1L7WWD8</accession>
<evidence type="ECO:0000256" key="1">
    <source>
        <dbReference type="SAM" id="MobiDB-lite"/>
    </source>
</evidence>
<dbReference type="EMBL" id="FJOG01000009">
    <property type="protein sequence ID" value="CZR57092.1"/>
    <property type="molecule type" value="Genomic_DNA"/>
</dbReference>
<dbReference type="AlphaFoldDB" id="A0A1L7WWD8"/>
<feature type="region of interest" description="Disordered" evidence="1">
    <location>
        <begin position="167"/>
        <end position="340"/>
    </location>
</feature>
<gene>
    <name evidence="2" type="ORF">PAC_06981</name>
</gene>
<name>A0A1L7WWD8_9HELO</name>
<feature type="compositionally biased region" description="Basic and acidic residues" evidence="1">
    <location>
        <begin position="257"/>
        <end position="268"/>
    </location>
</feature>
<feature type="region of interest" description="Disordered" evidence="1">
    <location>
        <begin position="76"/>
        <end position="149"/>
    </location>
</feature>
<protein>
    <submittedName>
        <fullName evidence="2">Uncharacterized protein</fullName>
    </submittedName>
</protein>
<proteinExistence type="predicted"/>
<evidence type="ECO:0000313" key="3">
    <source>
        <dbReference type="Proteomes" id="UP000184330"/>
    </source>
</evidence>
<feature type="compositionally biased region" description="Polar residues" evidence="1">
    <location>
        <begin position="118"/>
        <end position="134"/>
    </location>
</feature>
<feature type="compositionally biased region" description="Basic and acidic residues" evidence="1">
    <location>
        <begin position="104"/>
        <end position="115"/>
    </location>
</feature>
<sequence length="340" mass="37047">MPPKKAQPTQTSEDDLRENLDKYLAECKQTIKTRIQKKQAKRVKDFRDLLNRWEQENQTEVNDAFNKFETDIKAALDLSDGEEEDDEKVQATSRKGKAKAAKGGKAEKLQLKEKTTAGAVSSRTRGNASLSNTKAADAEPSTKSSPTKRWAGEANYLILCLRYQLRATKKAPPIKEPKSKKVKKGAGKKGEKLSAADGEESEPSEKEHRKTRSRPPPKPSLEERIAVSNKAKMTGIPARVNGRAKAPAKNTKSFGTNDHEASESEKMAFKPTRIEGPSMTGWTDTGRGRGSRSAAVASTSMSSSAEMSTSVPVGQDAINSNAPPSFAKRQTRATADATNN</sequence>
<organism evidence="2 3">
    <name type="scientific">Phialocephala subalpina</name>
    <dbReference type="NCBI Taxonomy" id="576137"/>
    <lineage>
        <taxon>Eukaryota</taxon>
        <taxon>Fungi</taxon>
        <taxon>Dikarya</taxon>
        <taxon>Ascomycota</taxon>
        <taxon>Pezizomycotina</taxon>
        <taxon>Leotiomycetes</taxon>
        <taxon>Helotiales</taxon>
        <taxon>Mollisiaceae</taxon>
        <taxon>Phialocephala</taxon>
        <taxon>Phialocephala fortinii species complex</taxon>
    </lineage>
</organism>
<reference evidence="2 3" key="1">
    <citation type="submission" date="2016-03" db="EMBL/GenBank/DDBJ databases">
        <authorList>
            <person name="Ploux O."/>
        </authorList>
    </citation>
    <scope>NUCLEOTIDE SEQUENCE [LARGE SCALE GENOMIC DNA]</scope>
    <source>
        <strain evidence="2 3">UAMH 11012</strain>
    </source>
</reference>
<dbReference type="Proteomes" id="UP000184330">
    <property type="component" value="Unassembled WGS sequence"/>
</dbReference>
<feature type="compositionally biased region" description="Low complexity" evidence="1">
    <location>
        <begin position="291"/>
        <end position="311"/>
    </location>
</feature>
<keyword evidence="3" id="KW-1185">Reference proteome</keyword>